<feature type="compositionally biased region" description="Pro residues" evidence="6">
    <location>
        <begin position="477"/>
        <end position="498"/>
    </location>
</feature>
<dbReference type="Pfam" id="PF08305">
    <property type="entry name" value="NPCBM"/>
    <property type="match status" value="1"/>
</dbReference>
<reference evidence="9 10" key="1">
    <citation type="submission" date="2024-09" db="EMBL/GenBank/DDBJ databases">
        <authorList>
            <person name="Lee S.D."/>
        </authorList>
    </citation>
    <scope>NUCLEOTIDE SEQUENCE [LARGE SCALE GENOMIC DNA]</scope>
    <source>
        <strain evidence="9 10">N8-3</strain>
    </source>
</reference>
<gene>
    <name evidence="9" type="ORF">ACEZDE_18120</name>
</gene>
<dbReference type="Pfam" id="PF04542">
    <property type="entry name" value="Sigma70_r2"/>
    <property type="match status" value="1"/>
</dbReference>
<dbReference type="Proteomes" id="UP001592531">
    <property type="component" value="Unassembled WGS sequence"/>
</dbReference>
<keyword evidence="7" id="KW-1133">Transmembrane helix</keyword>
<dbReference type="Gene3D" id="1.10.1740.10">
    <property type="match status" value="1"/>
</dbReference>
<dbReference type="NCBIfam" id="TIGR02937">
    <property type="entry name" value="sigma70-ECF"/>
    <property type="match status" value="1"/>
</dbReference>
<dbReference type="SUPFAM" id="SSF88659">
    <property type="entry name" value="Sigma3 and sigma4 domains of RNA polymerase sigma factors"/>
    <property type="match status" value="1"/>
</dbReference>
<evidence type="ECO:0000256" key="4">
    <source>
        <dbReference type="ARBA" id="ARBA00023125"/>
    </source>
</evidence>
<dbReference type="InterPro" id="IPR013222">
    <property type="entry name" value="Glyco_hyd_98_carb-bd"/>
</dbReference>
<evidence type="ECO:0000256" key="5">
    <source>
        <dbReference type="ARBA" id="ARBA00023163"/>
    </source>
</evidence>
<evidence type="ECO:0000256" key="6">
    <source>
        <dbReference type="SAM" id="MobiDB-lite"/>
    </source>
</evidence>
<feature type="compositionally biased region" description="Pro residues" evidence="6">
    <location>
        <begin position="436"/>
        <end position="463"/>
    </location>
</feature>
<accession>A0ABV6VYG8</accession>
<dbReference type="InterPro" id="IPR014284">
    <property type="entry name" value="RNA_pol_sigma-70_dom"/>
</dbReference>
<dbReference type="SUPFAM" id="SSF49785">
    <property type="entry name" value="Galactose-binding domain-like"/>
    <property type="match status" value="1"/>
</dbReference>
<dbReference type="SUPFAM" id="SSF88946">
    <property type="entry name" value="Sigma2 domain of RNA polymerase sigma factors"/>
    <property type="match status" value="1"/>
</dbReference>
<dbReference type="InterPro" id="IPR013324">
    <property type="entry name" value="RNA_pol_sigma_r3/r4-like"/>
</dbReference>
<dbReference type="InterPro" id="IPR007627">
    <property type="entry name" value="RNA_pol_sigma70_r2"/>
</dbReference>
<keyword evidence="10" id="KW-1185">Reference proteome</keyword>
<dbReference type="PANTHER" id="PTHR43133">
    <property type="entry name" value="RNA POLYMERASE ECF-TYPE SIGMA FACTO"/>
    <property type="match status" value="1"/>
</dbReference>
<evidence type="ECO:0000313" key="10">
    <source>
        <dbReference type="Proteomes" id="UP001592531"/>
    </source>
</evidence>
<evidence type="ECO:0000256" key="3">
    <source>
        <dbReference type="ARBA" id="ARBA00023082"/>
    </source>
</evidence>
<dbReference type="InterPro" id="IPR038637">
    <property type="entry name" value="NPCBM_sf"/>
</dbReference>
<keyword evidence="3" id="KW-0731">Sigma factor</keyword>
<feature type="region of interest" description="Disordered" evidence="6">
    <location>
        <begin position="1"/>
        <end position="78"/>
    </location>
</feature>
<dbReference type="SMART" id="SM00776">
    <property type="entry name" value="NPCBM"/>
    <property type="match status" value="1"/>
</dbReference>
<keyword evidence="7" id="KW-0812">Transmembrane</keyword>
<dbReference type="Gene3D" id="2.60.120.1060">
    <property type="entry name" value="NPCBM/NEW2 domain"/>
    <property type="match status" value="1"/>
</dbReference>
<dbReference type="Gene3D" id="1.10.10.10">
    <property type="entry name" value="Winged helix-like DNA-binding domain superfamily/Winged helix DNA-binding domain"/>
    <property type="match status" value="1"/>
</dbReference>
<feature type="domain" description="Glycosyl hydrolase family 98 putative carbohydrate-binding module" evidence="8">
    <location>
        <begin position="498"/>
        <end position="649"/>
    </location>
</feature>
<feature type="compositionally biased region" description="Acidic residues" evidence="6">
    <location>
        <begin position="1"/>
        <end position="10"/>
    </location>
</feature>
<evidence type="ECO:0000256" key="1">
    <source>
        <dbReference type="ARBA" id="ARBA00010641"/>
    </source>
</evidence>
<organism evidence="9 10">
    <name type="scientific">Streptacidiphilus cavernicola</name>
    <dbReference type="NCBI Taxonomy" id="3342716"/>
    <lineage>
        <taxon>Bacteria</taxon>
        <taxon>Bacillati</taxon>
        <taxon>Actinomycetota</taxon>
        <taxon>Actinomycetes</taxon>
        <taxon>Kitasatosporales</taxon>
        <taxon>Streptomycetaceae</taxon>
        <taxon>Streptacidiphilus</taxon>
    </lineage>
</organism>
<comment type="similarity">
    <text evidence="1">Belongs to the sigma-70 factor family. ECF subfamily.</text>
</comment>
<dbReference type="InterPro" id="IPR008979">
    <property type="entry name" value="Galactose-bd-like_sf"/>
</dbReference>
<keyword evidence="2" id="KW-0805">Transcription regulation</keyword>
<name>A0ABV6VYG8_9ACTN</name>
<dbReference type="InterPro" id="IPR039425">
    <property type="entry name" value="RNA_pol_sigma-70-like"/>
</dbReference>
<comment type="caution">
    <text evidence="9">The sequence shown here is derived from an EMBL/GenBank/DDBJ whole genome shotgun (WGS) entry which is preliminary data.</text>
</comment>
<feature type="compositionally biased region" description="Low complexity" evidence="6">
    <location>
        <begin position="43"/>
        <end position="63"/>
    </location>
</feature>
<evidence type="ECO:0000256" key="2">
    <source>
        <dbReference type="ARBA" id="ARBA00023015"/>
    </source>
</evidence>
<dbReference type="InterPro" id="IPR036388">
    <property type="entry name" value="WH-like_DNA-bd_sf"/>
</dbReference>
<dbReference type="PANTHER" id="PTHR43133:SF8">
    <property type="entry name" value="RNA POLYMERASE SIGMA FACTOR HI_1459-RELATED"/>
    <property type="match status" value="1"/>
</dbReference>
<dbReference type="RefSeq" id="WP_380537329.1">
    <property type="nucleotide sequence ID" value="NZ_JBHFAB010000012.1"/>
</dbReference>
<feature type="region of interest" description="Disordered" evidence="6">
    <location>
        <begin position="416"/>
        <end position="498"/>
    </location>
</feature>
<sequence>MRADGQDDEQGVGAQGTDDPGVLTTPHLSSQVPPQGPRHRAPDAAPEGADQAAAAGPTAAAPGPTVPAPGGPVDDQELPASDAALTAAVRLGDDAAFEELYRRHAEAVRRYARTCCRDAFTAEDLAGEVFARTLQALRAGKGPEFAVRAYLLTAVRNIAATWSRSDRREQLVDDFTLFAATSAAVADVSVTDPGADAWAMAGVDHSLVLQAFRKLEPSDQVVLWHTEVEQEPPRQVAEIIGKTANATAVQAYRARERLAAEFLQAHVSASQTRACEDYASRLGAFARGALGKRAAGDVRGHMKDCDRCSAAYLELLDLNQGLREVLPSGLLVWVGSGYFTVLAAGAASAAGVGIGLGAAGVATGGGAAAGAAGGAGGGSAGAGAAAGEGLGLPAKAGIAAVVTVVAVAAVAFALSGSEHKPPPPKPRAVKVVPSPVATPPPPPPSPVKAVPPPAPVPPAPTVRPKPRPVVKHTVKPTVPPKPPAKPKPTPTPTPAPPPPADYFVDALPYSGVGVSNGPSIDGSASSGVWQRSRGVRVGGQSYPRGITVRAPSSVTVQLNRQCREFDASAGIDDLTLGLGSARFSVLDATTGRMLWHSGVVHGGDSAVPVSVPLSGVTAIRLVVRPGWTGPFGGFGVADVADWANARFSCS</sequence>
<evidence type="ECO:0000259" key="8">
    <source>
        <dbReference type="SMART" id="SM00776"/>
    </source>
</evidence>
<keyword evidence="7" id="KW-0472">Membrane</keyword>
<dbReference type="EMBL" id="JBHFAB010000012">
    <property type="protein sequence ID" value="MFC1418537.1"/>
    <property type="molecule type" value="Genomic_DNA"/>
</dbReference>
<dbReference type="PRINTS" id="PR01217">
    <property type="entry name" value="PRICHEXTENSN"/>
</dbReference>
<evidence type="ECO:0000313" key="9">
    <source>
        <dbReference type="EMBL" id="MFC1418537.1"/>
    </source>
</evidence>
<feature type="transmembrane region" description="Helical" evidence="7">
    <location>
        <begin position="396"/>
        <end position="415"/>
    </location>
</feature>
<evidence type="ECO:0000256" key="7">
    <source>
        <dbReference type="SAM" id="Phobius"/>
    </source>
</evidence>
<proteinExistence type="inferred from homology"/>
<keyword evidence="4" id="KW-0238">DNA-binding</keyword>
<keyword evidence="5" id="KW-0804">Transcription</keyword>
<dbReference type="InterPro" id="IPR013325">
    <property type="entry name" value="RNA_pol_sigma_r2"/>
</dbReference>
<feature type="compositionally biased region" description="Basic residues" evidence="6">
    <location>
        <begin position="464"/>
        <end position="474"/>
    </location>
</feature>
<protein>
    <submittedName>
        <fullName evidence="9">Sigma-70 family RNA polymerase sigma factor</fullName>
    </submittedName>
</protein>